<proteinExistence type="predicted"/>
<dbReference type="EMBL" id="JBBMEK010000195">
    <property type="protein sequence ID" value="MEQ2366039.1"/>
    <property type="molecule type" value="Genomic_DNA"/>
</dbReference>
<feature type="region of interest" description="Disordered" evidence="1">
    <location>
        <begin position="33"/>
        <end position="58"/>
    </location>
</feature>
<evidence type="ECO:0000313" key="3">
    <source>
        <dbReference type="EMBL" id="MEQ2366039.1"/>
    </source>
</evidence>
<reference evidence="3 4" key="1">
    <citation type="submission" date="2024-03" db="EMBL/GenBank/DDBJ databases">
        <title>Human intestinal bacterial collection.</title>
        <authorList>
            <person name="Pauvert C."/>
            <person name="Hitch T.C.A."/>
            <person name="Clavel T."/>
        </authorList>
    </citation>
    <scope>NUCLEOTIDE SEQUENCE [LARGE SCALE GENOMIC DNA]</scope>
    <source>
        <strain evidence="3 4">CLA-AA-H190</strain>
    </source>
</reference>
<evidence type="ECO:0000256" key="2">
    <source>
        <dbReference type="SAM" id="SignalP"/>
    </source>
</evidence>
<accession>A0ABV1B6H7</accession>
<organism evidence="3 4">
    <name type="scientific">Coprococcus intestinihominis</name>
    <dbReference type="NCBI Taxonomy" id="3133154"/>
    <lineage>
        <taxon>Bacteria</taxon>
        <taxon>Bacillati</taxon>
        <taxon>Bacillota</taxon>
        <taxon>Clostridia</taxon>
        <taxon>Lachnospirales</taxon>
        <taxon>Lachnospiraceae</taxon>
        <taxon>Coprococcus</taxon>
    </lineage>
</organism>
<comment type="caution">
    <text evidence="3">The sequence shown here is derived from an EMBL/GenBank/DDBJ whole genome shotgun (WGS) entry which is preliminary data.</text>
</comment>
<feature type="chain" id="PRO_5047104040" evidence="2">
    <location>
        <begin position="25"/>
        <end position="471"/>
    </location>
</feature>
<protein>
    <submittedName>
        <fullName evidence="3">DUF6034 family protein</fullName>
    </submittedName>
</protein>
<name>A0ABV1B6H7_9FIRM</name>
<keyword evidence="2" id="KW-0732">Signal</keyword>
<dbReference type="PROSITE" id="PS51257">
    <property type="entry name" value="PROKAR_LIPOPROTEIN"/>
    <property type="match status" value="1"/>
</dbReference>
<gene>
    <name evidence="3" type="ORF">WMO25_13255</name>
</gene>
<evidence type="ECO:0000256" key="1">
    <source>
        <dbReference type="SAM" id="MobiDB-lite"/>
    </source>
</evidence>
<feature type="signal peptide" evidence="2">
    <location>
        <begin position="1"/>
        <end position="24"/>
    </location>
</feature>
<evidence type="ECO:0000313" key="4">
    <source>
        <dbReference type="Proteomes" id="UP001469749"/>
    </source>
</evidence>
<keyword evidence="4" id="KW-1185">Reference proteome</keyword>
<feature type="compositionally biased region" description="Polar residues" evidence="1">
    <location>
        <begin position="39"/>
        <end position="48"/>
    </location>
</feature>
<dbReference type="Proteomes" id="UP001469749">
    <property type="component" value="Unassembled WGS sequence"/>
</dbReference>
<dbReference type="RefSeq" id="WP_349085680.1">
    <property type="nucleotide sequence ID" value="NZ_JBBMEK010000195.1"/>
</dbReference>
<sequence>MKKRNFVCLMILICALLTGCQSTPEQDVIANKNDHQVRQTDVSQADSDTTSEDQSADGTEIVSEAISETFDADTEGVSINVQADEVKAHPVPIVYAEAKEISVDDVKRWSKAFYGTEDVYDGRNEMTKSEIEEAILWRQQAINDRESLIAEGYTEEEADSVIQLYKDEIKNLKAHYSEAIDNDEREKTDWTFRPASYYMKEEYDDDDNDEWDDIDQTEKLKVIGDCDGKRAYISASNRSTQDYQLHTLMFYWEDEDDGVLVGSAPSLSQEEAIQMTDEKLKELTDGTWKVNNVWSNHNQWHIRYIPILNDVPCVYSDIGYTSEDAYAANLEYEQIDFTLTDDKIVSAEWDSPMQITSTEDQSATLLSFNDIYQAFKNYMQVKCTLNSLGLATDDPEEDGVAGVQAYANITDISQMYCRVKVKNTDQSYQYVPTFVFSGYTSQGDYKEDDWVNQYCVVNAIDGTIINTWLGY</sequence>